<keyword evidence="1" id="KW-0732">Signal</keyword>
<dbReference type="EMBL" id="CP060711">
    <property type="protein sequence ID" value="QNN45967.1"/>
    <property type="molecule type" value="Genomic_DNA"/>
</dbReference>
<evidence type="ECO:0000313" key="2">
    <source>
        <dbReference type="EMBL" id="QNN45967.1"/>
    </source>
</evidence>
<evidence type="ECO:0000256" key="1">
    <source>
        <dbReference type="SAM" id="SignalP"/>
    </source>
</evidence>
<dbReference type="InterPro" id="IPR010239">
    <property type="entry name" value="CHP02001"/>
</dbReference>
<keyword evidence="3" id="KW-1185">Reference proteome</keyword>
<dbReference type="RefSeq" id="WP_187569729.1">
    <property type="nucleotide sequence ID" value="NZ_CP060711.1"/>
</dbReference>
<dbReference type="KEGG" id="tbv:H9L17_12325"/>
<evidence type="ECO:0000313" key="3">
    <source>
        <dbReference type="Proteomes" id="UP000515977"/>
    </source>
</evidence>
<gene>
    <name evidence="2" type="ORF">H9L17_12325</name>
</gene>
<proteinExistence type="predicted"/>
<dbReference type="Pfam" id="PF09694">
    <property type="entry name" value="Gcw_chp"/>
    <property type="match status" value="1"/>
</dbReference>
<evidence type="ECO:0008006" key="4">
    <source>
        <dbReference type="Google" id="ProtNLM"/>
    </source>
</evidence>
<name>A0A7G9QRJ2_9GAMM</name>
<dbReference type="AlphaFoldDB" id="A0A7G9QRJ2"/>
<feature type="signal peptide" evidence="1">
    <location>
        <begin position="1"/>
        <end position="23"/>
    </location>
</feature>
<sequence length="234" mass="25194">MSPFRRPLAIALLLLSAPFAANAGDGDEPASSVSWEISAVSDYLFRGVSQTDEKATVQGSLTWTAASGVYVGSFASGVDFGADSPDVEVDYFVGYGFDVSDKVNIDLLLNRYTYPGASEMAYNELVTTTTFADSWALNVSYTNDVWGSGTDGWYYGLSHDWSLPNDFTLSANVGRSVFRDSAVAEDYTDWGVGVSRSFGPANVSLGYYGVDGKGRDNFGNLADSRVLLTVKFAR</sequence>
<dbReference type="Proteomes" id="UP000515977">
    <property type="component" value="Chromosome"/>
</dbReference>
<organism evidence="2 3">
    <name type="scientific">Thermomonas brevis</name>
    <dbReference type="NCBI Taxonomy" id="215691"/>
    <lineage>
        <taxon>Bacteria</taxon>
        <taxon>Pseudomonadati</taxon>
        <taxon>Pseudomonadota</taxon>
        <taxon>Gammaproteobacteria</taxon>
        <taxon>Lysobacterales</taxon>
        <taxon>Lysobacteraceae</taxon>
        <taxon>Thermomonas</taxon>
    </lineage>
</organism>
<protein>
    <recommendedName>
        <fullName evidence="4">Porin</fullName>
    </recommendedName>
</protein>
<accession>A0A7G9QRJ2</accession>
<dbReference type="NCBIfam" id="TIGR02001">
    <property type="entry name" value="gcw_chp"/>
    <property type="match status" value="1"/>
</dbReference>
<reference evidence="2 3" key="1">
    <citation type="submission" date="2020-08" db="EMBL/GenBank/DDBJ databases">
        <title>Genome sequence of Thermomonas brevis KACC 16975T.</title>
        <authorList>
            <person name="Hyun D.-W."/>
            <person name="Bae J.-W."/>
        </authorList>
    </citation>
    <scope>NUCLEOTIDE SEQUENCE [LARGE SCALE GENOMIC DNA]</scope>
    <source>
        <strain evidence="2 3">KACC 16975</strain>
    </source>
</reference>
<feature type="chain" id="PRO_5028902233" description="Porin" evidence="1">
    <location>
        <begin position="24"/>
        <end position="234"/>
    </location>
</feature>